<feature type="non-terminal residue" evidence="6">
    <location>
        <position position="145"/>
    </location>
</feature>
<gene>
    <name evidence="6" type="ORF">KXQ929_LOCUS48548</name>
</gene>
<evidence type="ECO:0000313" key="7">
    <source>
        <dbReference type="Proteomes" id="UP000663868"/>
    </source>
</evidence>
<evidence type="ECO:0000313" key="6">
    <source>
        <dbReference type="EMBL" id="CAF4356104.1"/>
    </source>
</evidence>
<organism evidence="6 7">
    <name type="scientific">Adineta steineri</name>
    <dbReference type="NCBI Taxonomy" id="433720"/>
    <lineage>
        <taxon>Eukaryota</taxon>
        <taxon>Metazoa</taxon>
        <taxon>Spiralia</taxon>
        <taxon>Gnathifera</taxon>
        <taxon>Rotifera</taxon>
        <taxon>Eurotatoria</taxon>
        <taxon>Bdelloidea</taxon>
        <taxon>Adinetida</taxon>
        <taxon>Adinetidae</taxon>
        <taxon>Adineta</taxon>
    </lineage>
</organism>
<dbReference type="GO" id="GO:0008270">
    <property type="term" value="F:zinc ion binding"/>
    <property type="evidence" value="ECO:0007669"/>
    <property type="project" value="TreeGrafter"/>
</dbReference>
<dbReference type="Gene3D" id="3.40.50.720">
    <property type="entry name" value="NAD(P)-binding Rossmann-like Domain"/>
    <property type="match status" value="1"/>
</dbReference>
<evidence type="ECO:0000256" key="1">
    <source>
        <dbReference type="ARBA" id="ARBA00001947"/>
    </source>
</evidence>
<dbReference type="GO" id="GO:0051903">
    <property type="term" value="F:S-(hydroxymethyl)glutathione dehydrogenase [NAD(P)+] activity"/>
    <property type="evidence" value="ECO:0007669"/>
    <property type="project" value="TreeGrafter"/>
</dbReference>
<reference evidence="6" key="1">
    <citation type="submission" date="2021-02" db="EMBL/GenBank/DDBJ databases">
        <authorList>
            <person name="Nowell W R."/>
        </authorList>
    </citation>
    <scope>NUCLEOTIDE SEQUENCE</scope>
</reference>
<keyword evidence="3" id="KW-0862">Zinc</keyword>
<sequence length="145" mass="15177">VLEISLCKINKDAPLDKVCLLGCGVSTGYGAVLNTAKVEKGSRVAVFGLGAVGLAVIMGAKQVGASQIVAIDMNPEKFDLARHFGATDVVNPKDIKDPLQQYLVEKFDGGFDYTFECVGNVEVMRAALESCHKGWGGSVSVGVAA</sequence>
<dbReference type="InterPro" id="IPR013149">
    <property type="entry name" value="ADH-like_C"/>
</dbReference>
<dbReference type="Proteomes" id="UP000663868">
    <property type="component" value="Unassembled WGS sequence"/>
</dbReference>
<dbReference type="GO" id="GO:0005829">
    <property type="term" value="C:cytosol"/>
    <property type="evidence" value="ECO:0007669"/>
    <property type="project" value="TreeGrafter"/>
</dbReference>
<accession>A0A820LDW5</accession>
<dbReference type="PANTHER" id="PTHR43880:SF12">
    <property type="entry name" value="ALCOHOL DEHYDROGENASE CLASS-3"/>
    <property type="match status" value="1"/>
</dbReference>
<evidence type="ECO:0000256" key="3">
    <source>
        <dbReference type="ARBA" id="ARBA00022833"/>
    </source>
</evidence>
<evidence type="ECO:0000256" key="2">
    <source>
        <dbReference type="ARBA" id="ARBA00022723"/>
    </source>
</evidence>
<protein>
    <recommendedName>
        <fullName evidence="5">Alcohol dehydrogenase-like C-terminal domain-containing protein</fullName>
    </recommendedName>
</protein>
<comment type="caution">
    <text evidence="6">The sequence shown here is derived from an EMBL/GenBank/DDBJ whole genome shotgun (WGS) entry which is preliminary data.</text>
</comment>
<dbReference type="FunFam" id="3.40.50.720:FF:000003">
    <property type="entry name" value="S-(hydroxymethyl)glutathione dehydrogenase"/>
    <property type="match status" value="1"/>
</dbReference>
<feature type="non-terminal residue" evidence="6">
    <location>
        <position position="1"/>
    </location>
</feature>
<dbReference type="PANTHER" id="PTHR43880">
    <property type="entry name" value="ALCOHOL DEHYDROGENASE"/>
    <property type="match status" value="1"/>
</dbReference>
<dbReference type="SUPFAM" id="SSF51735">
    <property type="entry name" value="NAD(P)-binding Rossmann-fold domains"/>
    <property type="match status" value="1"/>
</dbReference>
<dbReference type="InterPro" id="IPR036291">
    <property type="entry name" value="NAD(P)-bd_dom_sf"/>
</dbReference>
<dbReference type="GO" id="GO:0046294">
    <property type="term" value="P:formaldehyde catabolic process"/>
    <property type="evidence" value="ECO:0007669"/>
    <property type="project" value="TreeGrafter"/>
</dbReference>
<name>A0A820LDW5_9BILA</name>
<keyword evidence="2" id="KW-0479">Metal-binding</keyword>
<feature type="domain" description="Alcohol dehydrogenase-like C-terminal" evidence="5">
    <location>
        <begin position="51"/>
        <end position="143"/>
    </location>
</feature>
<evidence type="ECO:0000259" key="5">
    <source>
        <dbReference type="Pfam" id="PF00107"/>
    </source>
</evidence>
<proteinExistence type="predicted"/>
<comment type="cofactor">
    <cofactor evidence="1">
        <name>Zn(2+)</name>
        <dbReference type="ChEBI" id="CHEBI:29105"/>
    </cofactor>
</comment>
<dbReference type="Pfam" id="PF00107">
    <property type="entry name" value="ADH_zinc_N"/>
    <property type="match status" value="1"/>
</dbReference>
<dbReference type="AlphaFoldDB" id="A0A820LDW5"/>
<evidence type="ECO:0000256" key="4">
    <source>
        <dbReference type="ARBA" id="ARBA00023027"/>
    </source>
</evidence>
<dbReference type="EMBL" id="CAJOBB010019211">
    <property type="protein sequence ID" value="CAF4356104.1"/>
    <property type="molecule type" value="Genomic_DNA"/>
</dbReference>
<keyword evidence="4" id="KW-0520">NAD</keyword>